<feature type="region of interest" description="Disordered" evidence="11">
    <location>
        <begin position="28"/>
        <end position="71"/>
    </location>
</feature>
<keyword evidence="3" id="KW-0964">Secreted</keyword>
<feature type="compositionally biased region" description="Pro residues" evidence="11">
    <location>
        <begin position="41"/>
        <end position="55"/>
    </location>
</feature>
<dbReference type="PROSITE" id="PS00137">
    <property type="entry name" value="SUBTILASE_HIS"/>
    <property type="match status" value="1"/>
</dbReference>
<evidence type="ECO:0000256" key="5">
    <source>
        <dbReference type="ARBA" id="ARBA00022729"/>
    </source>
</evidence>
<dbReference type="RefSeq" id="WP_096719544.1">
    <property type="nucleotide sequence ID" value="NZ_MTZV01000003.1"/>
</dbReference>
<protein>
    <recommendedName>
        <fullName evidence="13">Peptidase S8/S53 domain-containing protein</fullName>
    </recommendedName>
</protein>
<dbReference type="InterPro" id="IPR015500">
    <property type="entry name" value="Peptidase_S8_subtilisin-rel"/>
</dbReference>
<organism evidence="14 15">
    <name type="scientific">Paraburkholderia acidicola</name>
    <dbReference type="NCBI Taxonomy" id="1912599"/>
    <lineage>
        <taxon>Bacteria</taxon>
        <taxon>Pseudomonadati</taxon>
        <taxon>Pseudomonadota</taxon>
        <taxon>Betaproteobacteria</taxon>
        <taxon>Burkholderiales</taxon>
        <taxon>Burkholderiaceae</taxon>
        <taxon>Paraburkholderia</taxon>
    </lineage>
</organism>
<dbReference type="InterPro" id="IPR000209">
    <property type="entry name" value="Peptidase_S8/S53_dom"/>
</dbReference>
<dbReference type="GO" id="GO:0005576">
    <property type="term" value="C:extracellular region"/>
    <property type="evidence" value="ECO:0007669"/>
    <property type="project" value="UniProtKB-SubCell"/>
</dbReference>
<comment type="subcellular location">
    <subcellularLocation>
        <location evidence="1">Secreted</location>
    </subcellularLocation>
</comment>
<dbReference type="AlphaFoldDB" id="A0A2A4F358"/>
<dbReference type="Proteomes" id="UP000218022">
    <property type="component" value="Unassembled WGS sequence"/>
</dbReference>
<evidence type="ECO:0000256" key="7">
    <source>
        <dbReference type="ARBA" id="ARBA00022825"/>
    </source>
</evidence>
<keyword evidence="6 10" id="KW-0378">Hydrolase</keyword>
<dbReference type="InterPro" id="IPR036852">
    <property type="entry name" value="Peptidase_S8/S53_dom_sf"/>
</dbReference>
<dbReference type="FunFam" id="3.40.50.200:FF:000022">
    <property type="entry name" value="Extracellular protease"/>
    <property type="match status" value="1"/>
</dbReference>
<evidence type="ECO:0000259" key="13">
    <source>
        <dbReference type="Pfam" id="PF00082"/>
    </source>
</evidence>
<feature type="active site" description="Charge relay system" evidence="9 10">
    <location>
        <position position="299"/>
    </location>
</feature>
<evidence type="ECO:0000313" key="14">
    <source>
        <dbReference type="EMBL" id="PCE27090.1"/>
    </source>
</evidence>
<dbReference type="PROSITE" id="PS00138">
    <property type="entry name" value="SUBTILASE_SER"/>
    <property type="match status" value="1"/>
</dbReference>
<feature type="active site" description="Charge relay system" evidence="9 10">
    <location>
        <position position="471"/>
    </location>
</feature>
<dbReference type="PROSITE" id="PS51892">
    <property type="entry name" value="SUBTILASE"/>
    <property type="match status" value="1"/>
</dbReference>
<evidence type="ECO:0000256" key="4">
    <source>
        <dbReference type="ARBA" id="ARBA00022670"/>
    </source>
</evidence>
<evidence type="ECO:0000256" key="1">
    <source>
        <dbReference type="ARBA" id="ARBA00004613"/>
    </source>
</evidence>
<evidence type="ECO:0000313" key="15">
    <source>
        <dbReference type="Proteomes" id="UP000218022"/>
    </source>
</evidence>
<comment type="caution">
    <text evidence="14">The sequence shown here is derived from an EMBL/GenBank/DDBJ whole genome shotgun (WGS) entry which is preliminary data.</text>
</comment>
<dbReference type="CDD" id="cd07496">
    <property type="entry name" value="Peptidases_S8_13"/>
    <property type="match status" value="1"/>
</dbReference>
<dbReference type="GO" id="GO:0004252">
    <property type="term" value="F:serine-type endopeptidase activity"/>
    <property type="evidence" value="ECO:0007669"/>
    <property type="project" value="UniProtKB-UniRule"/>
</dbReference>
<dbReference type="InterPro" id="IPR022398">
    <property type="entry name" value="Peptidase_S8_His-AS"/>
</dbReference>
<gene>
    <name evidence="14" type="ORF">BWP39_09905</name>
</gene>
<proteinExistence type="inferred from homology"/>
<evidence type="ECO:0000256" key="12">
    <source>
        <dbReference type="SAM" id="SignalP"/>
    </source>
</evidence>
<evidence type="ECO:0000256" key="11">
    <source>
        <dbReference type="SAM" id="MobiDB-lite"/>
    </source>
</evidence>
<keyword evidence="7 10" id="KW-0720">Serine protease</keyword>
<dbReference type="InterPro" id="IPR050131">
    <property type="entry name" value="Peptidase_S8_subtilisin-like"/>
</dbReference>
<evidence type="ECO:0000256" key="8">
    <source>
        <dbReference type="ARBA" id="ARBA00023145"/>
    </source>
</evidence>
<dbReference type="SUPFAM" id="SSF52743">
    <property type="entry name" value="Subtilisin-like"/>
    <property type="match status" value="1"/>
</dbReference>
<evidence type="ECO:0000256" key="3">
    <source>
        <dbReference type="ARBA" id="ARBA00022525"/>
    </source>
</evidence>
<evidence type="ECO:0000256" key="6">
    <source>
        <dbReference type="ARBA" id="ARBA00022801"/>
    </source>
</evidence>
<feature type="chain" id="PRO_5012494901" description="Peptidase S8/S53 domain-containing protein" evidence="12">
    <location>
        <begin position="22"/>
        <end position="540"/>
    </location>
</feature>
<dbReference type="PANTHER" id="PTHR43806:SF11">
    <property type="entry name" value="CEREVISIN-RELATED"/>
    <property type="match status" value="1"/>
</dbReference>
<keyword evidence="5 12" id="KW-0732">Signal</keyword>
<keyword evidence="8" id="KW-0865">Zymogen</keyword>
<evidence type="ECO:0000256" key="10">
    <source>
        <dbReference type="PROSITE-ProRule" id="PRU01240"/>
    </source>
</evidence>
<dbReference type="InterPro" id="IPR023828">
    <property type="entry name" value="Peptidase_S8_Ser-AS"/>
</dbReference>
<keyword evidence="4 10" id="KW-0645">Protease</keyword>
<dbReference type="InterPro" id="IPR034176">
    <property type="entry name" value="Peptidases_S8_13"/>
</dbReference>
<accession>A0A2A4F358</accession>
<dbReference type="GO" id="GO:0006508">
    <property type="term" value="P:proteolysis"/>
    <property type="evidence" value="ECO:0007669"/>
    <property type="project" value="UniProtKB-KW"/>
</dbReference>
<comment type="similarity">
    <text evidence="2 10">Belongs to the peptidase S8 family.</text>
</comment>
<dbReference type="Pfam" id="PF00082">
    <property type="entry name" value="Peptidase_S8"/>
    <property type="match status" value="1"/>
</dbReference>
<dbReference type="PROSITE" id="PS51257">
    <property type="entry name" value="PROKAR_LIPOPROTEIN"/>
    <property type="match status" value="1"/>
</dbReference>
<dbReference type="OrthoDB" id="5360469at2"/>
<dbReference type="Gene3D" id="3.40.50.200">
    <property type="entry name" value="Peptidase S8/S53 domain"/>
    <property type="match status" value="1"/>
</dbReference>
<evidence type="ECO:0000256" key="2">
    <source>
        <dbReference type="ARBA" id="ARBA00011073"/>
    </source>
</evidence>
<sequence>MYINSYRALLLSTLFPIVVTACGGGGGGSDGNGPAKKTAPSPVPPPSASVTPPPSIASNCPQAQDAQSASSSTQQSVVNGLIVKLRAESIPVGNARSFAAVSTVGRMRSVIARVLGGVSPSPVGARMLAAASMAGARVAITDVTALSGGTSRLELASALSGDDASRIAKAFAADRDVEFAEPDQRAFAQSTPTDPLLAQQWNYFDSQAGIELPAAWDITQGSSGVVTAVVDSGYVPHPDLIANVVPGYNFVSNAARSNTNNGLGRGPDATDPGDWVTTDESVENNSPFNGCDAHDSGWHGTRVAGLLGASANNGIGIAGVSPYGKILPVRVLGKCGGSQSDIIDGMRWAAGISVPNVPNNSTPARIINLSLAGPAACGFAMQAAVDDVTSRGVTVVVAAGNKGLSSAPEWPANCRGVIAVGSTDSTGRRAWDSNFGTNVAVSAPGQGVLSTANDGKTIAQRYTYLTDSGTSFAAPQVAGVASLMLARNPLLTPAAIRQILIATARPAQSSFASACNVRPAGAGIVDASAAVKAAGAVSGS</sequence>
<evidence type="ECO:0000256" key="9">
    <source>
        <dbReference type="PIRSR" id="PIRSR615500-1"/>
    </source>
</evidence>
<feature type="signal peptide" evidence="12">
    <location>
        <begin position="1"/>
        <end position="21"/>
    </location>
</feature>
<dbReference type="PRINTS" id="PR00723">
    <property type="entry name" value="SUBTILISIN"/>
</dbReference>
<reference evidence="14 15" key="1">
    <citation type="submission" date="2017-01" db="EMBL/GenBank/DDBJ databases">
        <title>Whole-Genome Shotgun Sequencing of Two beta-Proteobacterial Species in Search of the Bulgecin Biosynthetic Cluster.</title>
        <authorList>
            <person name="Horsman M.E."/>
            <person name="Marous D.R."/>
            <person name="Li R."/>
            <person name="Oliver R.A."/>
            <person name="Byun B."/>
            <person name="Emrich S.J."/>
            <person name="Boggess B."/>
            <person name="Townsend C.A."/>
            <person name="Mobashery S."/>
        </authorList>
    </citation>
    <scope>NUCLEOTIDE SEQUENCE [LARGE SCALE GENOMIC DNA]</scope>
    <source>
        <strain evidence="14 15">ATCC 31363</strain>
    </source>
</reference>
<feature type="compositionally biased region" description="Low complexity" evidence="11">
    <location>
        <begin position="62"/>
        <end position="71"/>
    </location>
</feature>
<feature type="active site" description="Charge relay system" evidence="9 10">
    <location>
        <position position="231"/>
    </location>
</feature>
<feature type="domain" description="Peptidase S8/S53" evidence="13">
    <location>
        <begin position="223"/>
        <end position="507"/>
    </location>
</feature>
<dbReference type="PANTHER" id="PTHR43806">
    <property type="entry name" value="PEPTIDASE S8"/>
    <property type="match status" value="1"/>
</dbReference>
<dbReference type="EMBL" id="MTZV01000003">
    <property type="protein sequence ID" value="PCE27090.1"/>
    <property type="molecule type" value="Genomic_DNA"/>
</dbReference>
<name>A0A2A4F358_9BURK</name>